<protein>
    <submittedName>
        <fullName evidence="6">Arylsulfatase</fullName>
    </submittedName>
</protein>
<organism evidence="6 7">
    <name type="scientific">Sulfuriroseicoccus oceanibius</name>
    <dbReference type="NCBI Taxonomy" id="2707525"/>
    <lineage>
        <taxon>Bacteria</taxon>
        <taxon>Pseudomonadati</taxon>
        <taxon>Verrucomicrobiota</taxon>
        <taxon>Verrucomicrobiia</taxon>
        <taxon>Verrucomicrobiales</taxon>
        <taxon>Verrucomicrobiaceae</taxon>
        <taxon>Sulfuriroseicoccus</taxon>
    </lineage>
</organism>
<sequence length="510" mass="55521">MHRLSLILAGALAVSAVHAAESKPNVVLIYGDDVGYGDVGAYGAEMIPTPNIDQLADEGTRFTDGHCSAATCTPSRFSMLTGRHGFRHGVRILAPNAPMAIQPEMLTLPQVFKQAGYQTAVIGKWHLGLGDGKTPVDWNGDVKPGPLEIGFDYSFLLPSTNDRVPCVYLENYRVVNLDPKDPLFVGSKPNGVEATEYPDGRKNPEAMTYYKSSHGHNNSVINGIGRIGFQWGGKSALWNDETMSDVFVEKTREYLAKAKEKDQPFFLYFASQDIHVPRAPHPRFKGMSQLGYRGDAMVQFDWSVGEIMKALDEQGLAENTIVIFSSDNGPVYDDGYHDGTTVLTSSQESDRGHDGSGPFRGGKYQIYEGGTRVPTIVRWPGNVKAGEVSDAMVNQIDLLASFAGMLDVKVPATQAIDSRDMSGAWFANADKGAEVMLEEAAIVAIRQGKWKFIPAYANRAAELYDLDADPGEQKNLAGEQPQKVEELTALLKKLKSDGRGVRAVLGAAVK</sequence>
<feature type="region of interest" description="Disordered" evidence="3">
    <location>
        <begin position="339"/>
        <end position="360"/>
    </location>
</feature>
<comment type="similarity">
    <text evidence="1">Belongs to the sulfatase family.</text>
</comment>
<keyword evidence="4" id="KW-0732">Signal</keyword>
<dbReference type="InterPro" id="IPR000917">
    <property type="entry name" value="Sulfatase_N"/>
</dbReference>
<evidence type="ECO:0000256" key="1">
    <source>
        <dbReference type="ARBA" id="ARBA00008779"/>
    </source>
</evidence>
<dbReference type="InterPro" id="IPR052701">
    <property type="entry name" value="GAG_Ulvan_Degrading_Sulfatases"/>
</dbReference>
<dbReference type="InterPro" id="IPR024607">
    <property type="entry name" value="Sulfatase_CS"/>
</dbReference>
<dbReference type="AlphaFoldDB" id="A0A7T7F481"/>
<keyword evidence="2" id="KW-0378">Hydrolase</keyword>
<feature type="signal peptide" evidence="4">
    <location>
        <begin position="1"/>
        <end position="19"/>
    </location>
</feature>
<dbReference type="CDD" id="cd16143">
    <property type="entry name" value="ARS_like"/>
    <property type="match status" value="1"/>
</dbReference>
<dbReference type="PROSITE" id="PS00523">
    <property type="entry name" value="SULFATASE_1"/>
    <property type="match status" value="1"/>
</dbReference>
<dbReference type="SUPFAM" id="SSF53649">
    <property type="entry name" value="Alkaline phosphatase-like"/>
    <property type="match status" value="1"/>
</dbReference>
<proteinExistence type="inferred from homology"/>
<feature type="domain" description="Sulfatase N-terminal" evidence="5">
    <location>
        <begin position="24"/>
        <end position="407"/>
    </location>
</feature>
<name>A0A7T7F481_9BACT</name>
<dbReference type="GO" id="GO:0016787">
    <property type="term" value="F:hydrolase activity"/>
    <property type="evidence" value="ECO:0007669"/>
    <property type="project" value="UniProtKB-KW"/>
</dbReference>
<dbReference type="InterPro" id="IPR017850">
    <property type="entry name" value="Alkaline_phosphatase_core_sf"/>
</dbReference>
<dbReference type="PROSITE" id="PS00149">
    <property type="entry name" value="SULFATASE_2"/>
    <property type="match status" value="1"/>
</dbReference>
<evidence type="ECO:0000313" key="7">
    <source>
        <dbReference type="Proteomes" id="UP000475117"/>
    </source>
</evidence>
<evidence type="ECO:0000259" key="5">
    <source>
        <dbReference type="Pfam" id="PF00884"/>
    </source>
</evidence>
<dbReference type="PANTHER" id="PTHR43751:SF7">
    <property type="entry name" value="ARYLSULPHATASE A"/>
    <property type="match status" value="1"/>
</dbReference>
<keyword evidence="7" id="KW-1185">Reference proteome</keyword>
<evidence type="ECO:0000313" key="6">
    <source>
        <dbReference type="EMBL" id="QQL46432.1"/>
    </source>
</evidence>
<dbReference type="PANTHER" id="PTHR43751">
    <property type="entry name" value="SULFATASE"/>
    <property type="match status" value="1"/>
</dbReference>
<evidence type="ECO:0000256" key="3">
    <source>
        <dbReference type="SAM" id="MobiDB-lite"/>
    </source>
</evidence>
<reference evidence="6 7" key="1">
    <citation type="submission" date="2020-12" db="EMBL/GenBank/DDBJ databases">
        <title>Sulforoseuscoccus oceanibium gen. nov., sp. nov., a representative of the phylum Verrucomicrobia with special cytoplasmic membrane, and proposal of Sulforoseuscoccusaceae fam. nov.</title>
        <authorList>
            <person name="Xi F."/>
        </authorList>
    </citation>
    <scope>NUCLEOTIDE SEQUENCE [LARGE SCALE GENOMIC DNA]</scope>
    <source>
        <strain evidence="6 7">T37</strain>
    </source>
</reference>
<gene>
    <name evidence="6" type="ORF">G3M56_013600</name>
</gene>
<dbReference type="Gene3D" id="3.30.1120.10">
    <property type="match status" value="1"/>
</dbReference>
<evidence type="ECO:0000256" key="2">
    <source>
        <dbReference type="ARBA" id="ARBA00022801"/>
    </source>
</evidence>
<dbReference type="EMBL" id="CP066776">
    <property type="protein sequence ID" value="QQL46432.1"/>
    <property type="molecule type" value="Genomic_DNA"/>
</dbReference>
<feature type="chain" id="PRO_5030555665" evidence="4">
    <location>
        <begin position="20"/>
        <end position="510"/>
    </location>
</feature>
<accession>A0A7T7F481</accession>
<evidence type="ECO:0000256" key="4">
    <source>
        <dbReference type="SAM" id="SignalP"/>
    </source>
</evidence>
<dbReference type="Pfam" id="PF00884">
    <property type="entry name" value="Sulfatase"/>
    <property type="match status" value="1"/>
</dbReference>
<dbReference type="KEGG" id="soa:G3M56_013600"/>
<dbReference type="Proteomes" id="UP000475117">
    <property type="component" value="Chromosome"/>
</dbReference>
<dbReference type="Gene3D" id="3.40.720.10">
    <property type="entry name" value="Alkaline Phosphatase, subunit A"/>
    <property type="match status" value="1"/>
</dbReference>